<keyword evidence="2" id="KW-1185">Reference proteome</keyword>
<evidence type="ECO:0000313" key="2">
    <source>
        <dbReference type="Proteomes" id="UP000887574"/>
    </source>
</evidence>
<reference evidence="3" key="1">
    <citation type="submission" date="2022-11" db="UniProtKB">
        <authorList>
            <consortium name="WormBaseParasite"/>
        </authorList>
    </citation>
    <scope>IDENTIFICATION</scope>
</reference>
<evidence type="ECO:0000256" key="1">
    <source>
        <dbReference type="SAM" id="MobiDB-lite"/>
    </source>
</evidence>
<sequence>MSVSKAPDVIWNGPFKAELQELYNIWIMNEDRMEWTKNGNRRPASMDVYLEWICISWESQNCRVTVFLDRSEDNLIHCFKEHGQVPQRRSMLQDARAWLEVERWEAEEIDPDQDEENGYLSDDSFDFQD</sequence>
<name>A0A915DNF7_9BILA</name>
<dbReference type="WBParaSite" id="jg21295">
    <property type="protein sequence ID" value="jg21295"/>
    <property type="gene ID" value="jg21295"/>
</dbReference>
<protein>
    <submittedName>
        <fullName evidence="3">Uncharacterized protein</fullName>
    </submittedName>
</protein>
<accession>A0A915DNF7</accession>
<feature type="region of interest" description="Disordered" evidence="1">
    <location>
        <begin position="107"/>
        <end position="129"/>
    </location>
</feature>
<dbReference type="Proteomes" id="UP000887574">
    <property type="component" value="Unplaced"/>
</dbReference>
<dbReference type="AlphaFoldDB" id="A0A915DNF7"/>
<organism evidence="2 3">
    <name type="scientific">Ditylenchus dipsaci</name>
    <dbReference type="NCBI Taxonomy" id="166011"/>
    <lineage>
        <taxon>Eukaryota</taxon>
        <taxon>Metazoa</taxon>
        <taxon>Ecdysozoa</taxon>
        <taxon>Nematoda</taxon>
        <taxon>Chromadorea</taxon>
        <taxon>Rhabditida</taxon>
        <taxon>Tylenchina</taxon>
        <taxon>Tylenchomorpha</taxon>
        <taxon>Sphaerularioidea</taxon>
        <taxon>Anguinidae</taxon>
        <taxon>Anguininae</taxon>
        <taxon>Ditylenchus</taxon>
    </lineage>
</organism>
<evidence type="ECO:0000313" key="3">
    <source>
        <dbReference type="WBParaSite" id="jg21295"/>
    </source>
</evidence>
<proteinExistence type="predicted"/>